<feature type="region of interest" description="Disordered" evidence="1">
    <location>
        <begin position="417"/>
        <end position="470"/>
    </location>
</feature>
<dbReference type="Proteomes" id="UP001335729">
    <property type="component" value="Unassembled WGS sequence"/>
</dbReference>
<dbReference type="Pfam" id="PF02470">
    <property type="entry name" value="MlaD"/>
    <property type="match status" value="1"/>
</dbReference>
<evidence type="ECO:0000256" key="2">
    <source>
        <dbReference type="SAM" id="Phobius"/>
    </source>
</evidence>
<proteinExistence type="predicted"/>
<evidence type="ECO:0000259" key="3">
    <source>
        <dbReference type="Pfam" id="PF02470"/>
    </source>
</evidence>
<sequence length="470" mass="50194">MILSRMVKIQLAIFTVVALIATWLMLFSYMQVQTQLGVGRITVTLQAPETGGLYRFGNVTYRGVDVGKVTDVRLTDSGVEATLSIDSEEQIPADLQAGIRSMSAVGEQYVDLRPRSDDPPFLRNGSVISSGDVQIPQPVAPMLEKLNGLVTSIPKDQLFGLVDELNDSLGGHGYDLQSLLDSSSTLAASLRGVGDETATLLQDSVPLVDSQVDSADAIRMWTSNLSGFTGQLVQNTPEMRRILTSGPGFADEITKTLDSVKLTLPVLLANVTTIGQLAVTYNAGLEQILVLLPPAISMIQAVQPNRNGTQWGLGDFRISGISDPPACTVGFLPPSQWRPPEDVRVIDTPDDLYCKLPQNSDIGVRGVRNIPCANKPGKRAPTAAMCNSNEEFHPLATRQPLVGPYPKDPSLIRQGIVAPSAGPTSAGGGPTVAAAQYNPEDGSYIGGDGQKYRQADLTSPASSWQGMLPR</sequence>
<dbReference type="NCBIfam" id="TIGR00996">
    <property type="entry name" value="Mtu_fam_mce"/>
    <property type="match status" value="1"/>
</dbReference>
<evidence type="ECO:0000313" key="5">
    <source>
        <dbReference type="Proteomes" id="UP001335729"/>
    </source>
</evidence>
<dbReference type="InterPro" id="IPR052336">
    <property type="entry name" value="MlaD_Phospholipid_Transporter"/>
</dbReference>
<evidence type="ECO:0000313" key="4">
    <source>
        <dbReference type="EMBL" id="MEE4023431.1"/>
    </source>
</evidence>
<dbReference type="PANTHER" id="PTHR33371:SF16">
    <property type="entry name" value="MCE-FAMILY PROTEIN MCE3F"/>
    <property type="match status" value="1"/>
</dbReference>
<dbReference type="RefSeq" id="WP_330504770.1">
    <property type="nucleotide sequence ID" value="NZ_JAZDUE010000007.1"/>
</dbReference>
<accession>A0ABU7MU04</accession>
<keyword evidence="2" id="KW-1133">Transmembrane helix</keyword>
<keyword evidence="2" id="KW-0472">Membrane</keyword>
<comment type="caution">
    <text evidence="4">The sequence shown here is derived from an EMBL/GenBank/DDBJ whole genome shotgun (WGS) entry which is preliminary data.</text>
</comment>
<reference evidence="4 5" key="1">
    <citation type="submission" date="2024-01" db="EMBL/GenBank/DDBJ databases">
        <title>Draft genome sequence of Gordonia sp. PKS22-38.</title>
        <authorList>
            <person name="Suphannarot A."/>
            <person name="Mingma R."/>
        </authorList>
    </citation>
    <scope>NUCLEOTIDE SEQUENCE [LARGE SCALE GENOMIC DNA]</scope>
    <source>
        <strain evidence="4 5">PKS22-38</strain>
    </source>
</reference>
<dbReference type="InterPro" id="IPR003399">
    <property type="entry name" value="Mce/MlaD"/>
</dbReference>
<protein>
    <submittedName>
        <fullName evidence="4">MlaD family protein</fullName>
    </submittedName>
</protein>
<name>A0ABU7MU04_9ACTN</name>
<feature type="domain" description="Mce/MlaD" evidence="3">
    <location>
        <begin position="41"/>
        <end position="114"/>
    </location>
</feature>
<evidence type="ECO:0000256" key="1">
    <source>
        <dbReference type="SAM" id="MobiDB-lite"/>
    </source>
</evidence>
<dbReference type="EMBL" id="JAZDUE010000007">
    <property type="protein sequence ID" value="MEE4023431.1"/>
    <property type="molecule type" value="Genomic_DNA"/>
</dbReference>
<organism evidence="4 5">
    <name type="scientific">Gordonia prachuapensis</name>
    <dbReference type="NCBI Taxonomy" id="3115651"/>
    <lineage>
        <taxon>Bacteria</taxon>
        <taxon>Bacillati</taxon>
        <taxon>Actinomycetota</taxon>
        <taxon>Actinomycetes</taxon>
        <taxon>Mycobacteriales</taxon>
        <taxon>Gordoniaceae</taxon>
        <taxon>Gordonia</taxon>
    </lineage>
</organism>
<dbReference type="InterPro" id="IPR005693">
    <property type="entry name" value="Mce"/>
</dbReference>
<feature type="transmembrane region" description="Helical" evidence="2">
    <location>
        <begin position="12"/>
        <end position="30"/>
    </location>
</feature>
<feature type="compositionally biased region" description="Polar residues" evidence="1">
    <location>
        <begin position="456"/>
        <end position="470"/>
    </location>
</feature>
<keyword evidence="2" id="KW-0812">Transmembrane</keyword>
<gene>
    <name evidence="4" type="ORF">V1Y59_10110</name>
</gene>
<keyword evidence="5" id="KW-1185">Reference proteome</keyword>
<dbReference type="PANTHER" id="PTHR33371">
    <property type="entry name" value="INTERMEMBRANE PHOSPHOLIPID TRANSPORT SYSTEM BINDING PROTEIN MLAD-RELATED"/>
    <property type="match status" value="1"/>
</dbReference>